<dbReference type="AlphaFoldDB" id="A0A3P6QAA1"/>
<proteinExistence type="predicted"/>
<reference evidence="1 2" key="1">
    <citation type="submission" date="2018-11" db="EMBL/GenBank/DDBJ databases">
        <authorList>
            <consortium name="Pathogen Informatics"/>
        </authorList>
    </citation>
    <scope>NUCLEOTIDE SEQUENCE [LARGE SCALE GENOMIC DNA]</scope>
</reference>
<protein>
    <submittedName>
        <fullName evidence="1">Uncharacterized protein</fullName>
    </submittedName>
</protein>
<name>A0A3P6QAA1_DIBLA</name>
<organism evidence="1 2">
    <name type="scientific">Dibothriocephalus latus</name>
    <name type="common">Fish tapeworm</name>
    <name type="synonym">Diphyllobothrium latum</name>
    <dbReference type="NCBI Taxonomy" id="60516"/>
    <lineage>
        <taxon>Eukaryota</taxon>
        <taxon>Metazoa</taxon>
        <taxon>Spiralia</taxon>
        <taxon>Lophotrochozoa</taxon>
        <taxon>Platyhelminthes</taxon>
        <taxon>Cestoda</taxon>
        <taxon>Eucestoda</taxon>
        <taxon>Diphyllobothriidea</taxon>
        <taxon>Diphyllobothriidae</taxon>
        <taxon>Dibothriocephalus</taxon>
    </lineage>
</organism>
<keyword evidence="2" id="KW-1185">Reference proteome</keyword>
<evidence type="ECO:0000313" key="1">
    <source>
        <dbReference type="EMBL" id="VDK29764.1"/>
    </source>
</evidence>
<evidence type="ECO:0000313" key="2">
    <source>
        <dbReference type="Proteomes" id="UP000281553"/>
    </source>
</evidence>
<dbReference type="Proteomes" id="UP000281553">
    <property type="component" value="Unassembled WGS sequence"/>
</dbReference>
<accession>A0A3P6QAA1</accession>
<gene>
    <name evidence="1" type="ORF">DILT_LOCUS57</name>
</gene>
<dbReference type="EMBL" id="UYRU01000239">
    <property type="protein sequence ID" value="VDK29764.1"/>
    <property type="molecule type" value="Genomic_DNA"/>
</dbReference>
<sequence length="101" mass="11247">MRKYQIQVAHQPTITLRNQLAHPKDKARRHAKPKENFAVKRFSIDVAASLSAIWTGLAVENALNASLKETFALRTASAGAKAVRGLFANRTTAMSHKHHYI</sequence>